<organism evidence="3 4">
    <name type="scientific">Defluviitalea raffinosedens</name>
    <dbReference type="NCBI Taxonomy" id="1450156"/>
    <lineage>
        <taxon>Bacteria</taxon>
        <taxon>Bacillati</taxon>
        <taxon>Bacillota</taxon>
        <taxon>Clostridia</taxon>
        <taxon>Lachnospirales</taxon>
        <taxon>Defluviitaleaceae</taxon>
        <taxon>Defluviitalea</taxon>
    </lineage>
</organism>
<evidence type="ECO:0000259" key="2">
    <source>
        <dbReference type="SMART" id="SM00909"/>
    </source>
</evidence>
<reference evidence="3 4" key="1">
    <citation type="submission" date="2019-12" db="EMBL/GenBank/DDBJ databases">
        <title>Defluviitalea raffinosedens, isolated from a biogas fermenter, genome sequencing and characterization.</title>
        <authorList>
            <person name="Rettenmaier R."/>
            <person name="Schneider M."/>
            <person name="Neuhaus K."/>
            <person name="Liebl W."/>
            <person name="Zverlov V."/>
        </authorList>
    </citation>
    <scope>NUCLEOTIDE SEQUENCE [LARGE SCALE GENOMIC DNA]</scope>
    <source>
        <strain evidence="3 4">249c-K6</strain>
    </source>
</reference>
<keyword evidence="1" id="KW-1133">Transmembrane helix</keyword>
<sequence length="329" mass="37087">MDENLILIRGDKMKFKNKIILGFTVIFSFFIVLISLVSCRIANNKTKTSEGTELTLFFINSNKSQLVEEKRVVQLESKEDLIKYSIEELKKIPKTVGLQPPIPQDIQIKSMVLEKDLLKIDISSHYNDLSAQDQVLLRAALVKTLTEFDFINQVEISIDGEPLVGTDGKPIGPMSQEDIVLEPSNVLTTSNLQTVKLYFSDKNGEKLVMEERTIEVNPNVPVEKYIVEELIKGPQSSDLLPTIPVETTIKDIETKDGICYVDLSNEFKTKHAGGSTGETFTIYSIVNSLTELSNVKKVQFLIEGEKQQEFKGHYDFSGPFERDESLISE</sequence>
<gene>
    <name evidence="3" type="ORF">GND95_02305</name>
</gene>
<evidence type="ECO:0000313" key="3">
    <source>
        <dbReference type="EMBL" id="KAE9637285.1"/>
    </source>
</evidence>
<comment type="caution">
    <text evidence="3">The sequence shown here is derived from an EMBL/GenBank/DDBJ whole genome shotgun (WGS) entry which is preliminary data.</text>
</comment>
<evidence type="ECO:0000256" key="1">
    <source>
        <dbReference type="SAM" id="Phobius"/>
    </source>
</evidence>
<proteinExistence type="predicted"/>
<feature type="domain" description="GerMN" evidence="2">
    <location>
        <begin position="223"/>
        <end position="311"/>
    </location>
</feature>
<accession>A0A7C8LRT6</accession>
<dbReference type="AlphaFoldDB" id="A0A7C8LRT6"/>
<keyword evidence="4" id="KW-1185">Reference proteome</keyword>
<protein>
    <recommendedName>
        <fullName evidence="2">GerMN domain-containing protein</fullName>
    </recommendedName>
</protein>
<dbReference type="SMART" id="SM00909">
    <property type="entry name" value="Germane"/>
    <property type="match status" value="2"/>
</dbReference>
<name>A0A7C8LRT6_9FIRM</name>
<evidence type="ECO:0000313" key="4">
    <source>
        <dbReference type="Proteomes" id="UP000483018"/>
    </source>
</evidence>
<feature type="domain" description="GerMN" evidence="2">
    <location>
        <begin position="82"/>
        <end position="167"/>
    </location>
</feature>
<dbReference type="Pfam" id="PF10646">
    <property type="entry name" value="Germane"/>
    <property type="match status" value="2"/>
</dbReference>
<feature type="transmembrane region" description="Helical" evidence="1">
    <location>
        <begin position="20"/>
        <end position="38"/>
    </location>
</feature>
<dbReference type="InterPro" id="IPR019606">
    <property type="entry name" value="GerMN"/>
</dbReference>
<dbReference type="Proteomes" id="UP000483018">
    <property type="component" value="Unassembled WGS sequence"/>
</dbReference>
<keyword evidence="1" id="KW-0812">Transmembrane</keyword>
<dbReference type="EMBL" id="WSLF01000001">
    <property type="protein sequence ID" value="KAE9637285.1"/>
    <property type="molecule type" value="Genomic_DNA"/>
</dbReference>
<keyword evidence="1" id="KW-0472">Membrane</keyword>